<name>A0ABN7ED56_SPIIN</name>
<sequence length="72" mass="7366">MAPVSRLFSARRTRRSRGSPPGTGGSLRRESWRRDRGSGGGGDGEGGSGEGTFEAVAGEVEVDEEGEVADGG</sequence>
<protein>
    <submittedName>
        <fullName evidence="2">Uncharacterized protein</fullName>
    </submittedName>
</protein>
<feature type="compositionally biased region" description="Basic and acidic residues" evidence="1">
    <location>
        <begin position="27"/>
        <end position="37"/>
    </location>
</feature>
<dbReference type="Proteomes" id="UP001189122">
    <property type="component" value="Unassembled WGS sequence"/>
</dbReference>
<keyword evidence="3" id="KW-1185">Reference proteome</keyword>
<dbReference type="EMBL" id="CACRZD030000413">
    <property type="protein sequence ID" value="CAA6675847.1"/>
    <property type="molecule type" value="Genomic_DNA"/>
</dbReference>
<feature type="compositionally biased region" description="Acidic residues" evidence="1">
    <location>
        <begin position="60"/>
        <end position="72"/>
    </location>
</feature>
<reference evidence="3" key="1">
    <citation type="journal article" date="2020" name="Sci. Rep.">
        <title>Chromosome-scale genome assembly for the duckweed Spirodela intermedia, integrating cytogenetic maps, PacBio and Oxford Nanopore libraries.</title>
        <authorList>
            <person name="Hoang P.T.N."/>
            <person name="Fiebig A."/>
            <person name="Novak P."/>
            <person name="Macas J."/>
            <person name="Cao H.X."/>
            <person name="Stepanenko A."/>
            <person name="Chen G."/>
            <person name="Borisjuk N."/>
            <person name="Scholz U."/>
            <person name="Schubert I."/>
        </authorList>
    </citation>
    <scope>NUCLEOTIDE SEQUENCE [LARGE SCALE GENOMIC DNA]</scope>
</reference>
<evidence type="ECO:0000313" key="2">
    <source>
        <dbReference type="EMBL" id="CAA6675847.1"/>
    </source>
</evidence>
<accession>A0ABN7ED56</accession>
<feature type="region of interest" description="Disordered" evidence="1">
    <location>
        <begin position="1"/>
        <end position="72"/>
    </location>
</feature>
<feature type="compositionally biased region" description="Gly residues" evidence="1">
    <location>
        <begin position="38"/>
        <end position="50"/>
    </location>
</feature>
<gene>
    <name evidence="2" type="ORF">SI7747_UN022189</name>
</gene>
<proteinExistence type="predicted"/>
<comment type="caution">
    <text evidence="2">The sequence shown here is derived from an EMBL/GenBank/DDBJ whole genome shotgun (WGS) entry which is preliminary data.</text>
</comment>
<evidence type="ECO:0000313" key="3">
    <source>
        <dbReference type="Proteomes" id="UP001189122"/>
    </source>
</evidence>
<evidence type="ECO:0000256" key="1">
    <source>
        <dbReference type="SAM" id="MobiDB-lite"/>
    </source>
</evidence>
<organism evidence="2 3">
    <name type="scientific">Spirodela intermedia</name>
    <name type="common">Intermediate duckweed</name>
    <dbReference type="NCBI Taxonomy" id="51605"/>
    <lineage>
        <taxon>Eukaryota</taxon>
        <taxon>Viridiplantae</taxon>
        <taxon>Streptophyta</taxon>
        <taxon>Embryophyta</taxon>
        <taxon>Tracheophyta</taxon>
        <taxon>Spermatophyta</taxon>
        <taxon>Magnoliopsida</taxon>
        <taxon>Liliopsida</taxon>
        <taxon>Araceae</taxon>
        <taxon>Lemnoideae</taxon>
        <taxon>Spirodela</taxon>
    </lineage>
</organism>